<dbReference type="Proteomes" id="UP000006039">
    <property type="component" value="Unassembled WGS sequence"/>
</dbReference>
<keyword evidence="1" id="KW-0812">Transmembrane</keyword>
<name>J8QNE2_GAET3</name>
<dbReference type="AlphaFoldDB" id="J8QNE2"/>
<feature type="transmembrane region" description="Helical" evidence="1">
    <location>
        <begin position="28"/>
        <end position="48"/>
    </location>
</feature>
<protein>
    <submittedName>
        <fullName evidence="2 3">Uncharacterized protein</fullName>
    </submittedName>
</protein>
<dbReference type="EnsemblFungi" id="EJT69733">
    <property type="protein sequence ID" value="EJT69733"/>
    <property type="gene ID" value="GGTG_12616"/>
</dbReference>
<gene>
    <name evidence="3" type="primary">20353074</name>
    <name evidence="2" type="ORF">GGTG_12616</name>
</gene>
<keyword evidence="1" id="KW-0472">Membrane</keyword>
<reference evidence="3" key="4">
    <citation type="journal article" date="2015" name="G3 (Bethesda)">
        <title>Genome sequences of three phytopathogenic species of the Magnaporthaceae family of fungi.</title>
        <authorList>
            <person name="Okagaki L.H."/>
            <person name="Nunes C.C."/>
            <person name="Sailsbery J."/>
            <person name="Clay B."/>
            <person name="Brown D."/>
            <person name="John T."/>
            <person name="Oh Y."/>
            <person name="Young N."/>
            <person name="Fitzgerald M."/>
            <person name="Haas B.J."/>
            <person name="Zeng Q."/>
            <person name="Young S."/>
            <person name="Adiconis X."/>
            <person name="Fan L."/>
            <person name="Levin J.Z."/>
            <person name="Mitchell T.K."/>
            <person name="Okubara P.A."/>
            <person name="Farman M.L."/>
            <person name="Kohn L.M."/>
            <person name="Birren B."/>
            <person name="Ma L.-J."/>
            <person name="Dean R.A."/>
        </authorList>
    </citation>
    <scope>NUCLEOTIDE SEQUENCE</scope>
    <source>
        <strain evidence="3">R3-111a-1</strain>
    </source>
</reference>
<reference evidence="2" key="3">
    <citation type="submission" date="2010-09" db="EMBL/GenBank/DDBJ databases">
        <title>Annotation of Gaeumannomyces graminis var. tritici R3-111a-1.</title>
        <authorList>
            <consortium name="The Broad Institute Genome Sequencing Platform"/>
            <person name="Ma L.-J."/>
            <person name="Dead R."/>
            <person name="Young S.K."/>
            <person name="Zeng Q."/>
            <person name="Gargeya S."/>
            <person name="Fitzgerald M."/>
            <person name="Haas B."/>
            <person name="Abouelleil A."/>
            <person name="Alvarado L."/>
            <person name="Arachchi H.M."/>
            <person name="Berlin A."/>
            <person name="Brown A."/>
            <person name="Chapman S.B."/>
            <person name="Chen Z."/>
            <person name="Dunbar C."/>
            <person name="Freedman E."/>
            <person name="Gearin G."/>
            <person name="Gellesch M."/>
            <person name="Goldberg J."/>
            <person name="Griggs A."/>
            <person name="Gujja S."/>
            <person name="Heiman D."/>
            <person name="Howarth C."/>
            <person name="Larson L."/>
            <person name="Lui A."/>
            <person name="MacDonald P.J.P."/>
            <person name="Mehta T."/>
            <person name="Montmayeur A."/>
            <person name="Murphy C."/>
            <person name="Neiman D."/>
            <person name="Pearson M."/>
            <person name="Priest M."/>
            <person name="Roberts A."/>
            <person name="Saif S."/>
            <person name="Shea T."/>
            <person name="Shenoy N."/>
            <person name="Sisk P."/>
            <person name="Stolte C."/>
            <person name="Sykes S."/>
            <person name="Yandava C."/>
            <person name="Wortman J."/>
            <person name="Nusbaum C."/>
            <person name="Birren B."/>
        </authorList>
    </citation>
    <scope>NUCLEOTIDE SEQUENCE</scope>
    <source>
        <strain evidence="2">R3-111a-1</strain>
    </source>
</reference>
<accession>J8QNE2</accession>
<reference evidence="2" key="2">
    <citation type="submission" date="2010-07" db="EMBL/GenBank/DDBJ databases">
        <authorList>
            <consortium name="The Broad Institute Genome Sequencing Platform"/>
            <consortium name="Broad Institute Genome Sequencing Center for Infectious Disease"/>
            <person name="Ma L.-J."/>
            <person name="Dead R."/>
            <person name="Young S."/>
            <person name="Zeng Q."/>
            <person name="Koehrsen M."/>
            <person name="Alvarado L."/>
            <person name="Berlin A."/>
            <person name="Chapman S.B."/>
            <person name="Chen Z."/>
            <person name="Freedman E."/>
            <person name="Gellesch M."/>
            <person name="Goldberg J."/>
            <person name="Griggs A."/>
            <person name="Gujja S."/>
            <person name="Heilman E.R."/>
            <person name="Heiman D."/>
            <person name="Hepburn T."/>
            <person name="Howarth C."/>
            <person name="Jen D."/>
            <person name="Larson L."/>
            <person name="Mehta T."/>
            <person name="Neiman D."/>
            <person name="Pearson M."/>
            <person name="Roberts A."/>
            <person name="Saif S."/>
            <person name="Shea T."/>
            <person name="Shenoy N."/>
            <person name="Sisk P."/>
            <person name="Stolte C."/>
            <person name="Sykes S."/>
            <person name="Walk T."/>
            <person name="White J."/>
            <person name="Yandava C."/>
            <person name="Haas B."/>
            <person name="Nusbaum C."/>
            <person name="Birren B."/>
        </authorList>
    </citation>
    <scope>NUCLEOTIDE SEQUENCE</scope>
    <source>
        <strain evidence="2">R3-111a-1</strain>
    </source>
</reference>
<proteinExistence type="predicted"/>
<organism evidence="2">
    <name type="scientific">Gaeumannomyces tritici (strain R3-111a-1)</name>
    <name type="common">Wheat and barley take-all root rot fungus</name>
    <name type="synonym">Gaeumannomyces graminis var. tritici</name>
    <dbReference type="NCBI Taxonomy" id="644352"/>
    <lineage>
        <taxon>Eukaryota</taxon>
        <taxon>Fungi</taxon>
        <taxon>Dikarya</taxon>
        <taxon>Ascomycota</taxon>
        <taxon>Pezizomycotina</taxon>
        <taxon>Sordariomycetes</taxon>
        <taxon>Sordariomycetidae</taxon>
        <taxon>Magnaporthales</taxon>
        <taxon>Magnaporthaceae</taxon>
        <taxon>Gaeumannomyces</taxon>
    </lineage>
</organism>
<keyword evidence="4" id="KW-1185">Reference proteome</keyword>
<keyword evidence="1" id="KW-1133">Transmembrane helix</keyword>
<reference evidence="3" key="5">
    <citation type="submission" date="2018-04" db="UniProtKB">
        <authorList>
            <consortium name="EnsemblFungi"/>
        </authorList>
    </citation>
    <scope>IDENTIFICATION</scope>
    <source>
        <strain evidence="3">R3-111a-1</strain>
    </source>
</reference>
<evidence type="ECO:0000313" key="4">
    <source>
        <dbReference type="Proteomes" id="UP000006039"/>
    </source>
</evidence>
<evidence type="ECO:0000313" key="2">
    <source>
        <dbReference type="EMBL" id="EJT69733.1"/>
    </source>
</evidence>
<dbReference type="RefSeq" id="XP_009228781.1">
    <property type="nucleotide sequence ID" value="XM_009230517.1"/>
</dbReference>
<sequence>MRTGLQCFAYRFPKAKSPRCISVFFRRFFNFSPVLRYVRLTFSFNYYYHFYHYDFLIRRFNVIVASYFYRYFVPFLFFSVIPINNINARKIRAGTVTRYPFRAVTCFLTLRTLIN</sequence>
<dbReference type="GeneID" id="20353074"/>
<dbReference type="EMBL" id="GL385403">
    <property type="protein sequence ID" value="EJT69733.1"/>
    <property type="molecule type" value="Genomic_DNA"/>
</dbReference>
<evidence type="ECO:0000313" key="3">
    <source>
        <dbReference type="EnsemblFungi" id="EJT69733"/>
    </source>
</evidence>
<reference evidence="4" key="1">
    <citation type="submission" date="2010-07" db="EMBL/GenBank/DDBJ databases">
        <title>The genome sequence of Gaeumannomyces graminis var. tritici strain R3-111a-1.</title>
        <authorList>
            <consortium name="The Broad Institute Genome Sequencing Platform"/>
            <person name="Ma L.-J."/>
            <person name="Dead R."/>
            <person name="Young S."/>
            <person name="Zeng Q."/>
            <person name="Koehrsen M."/>
            <person name="Alvarado L."/>
            <person name="Berlin A."/>
            <person name="Chapman S.B."/>
            <person name="Chen Z."/>
            <person name="Freedman E."/>
            <person name="Gellesch M."/>
            <person name="Goldberg J."/>
            <person name="Griggs A."/>
            <person name="Gujja S."/>
            <person name="Heilman E.R."/>
            <person name="Heiman D."/>
            <person name="Hepburn T."/>
            <person name="Howarth C."/>
            <person name="Jen D."/>
            <person name="Larson L."/>
            <person name="Mehta T."/>
            <person name="Neiman D."/>
            <person name="Pearson M."/>
            <person name="Roberts A."/>
            <person name="Saif S."/>
            <person name="Shea T."/>
            <person name="Shenoy N."/>
            <person name="Sisk P."/>
            <person name="Stolte C."/>
            <person name="Sykes S."/>
            <person name="Walk T."/>
            <person name="White J."/>
            <person name="Yandava C."/>
            <person name="Haas B."/>
            <person name="Nusbaum C."/>
            <person name="Birren B."/>
        </authorList>
    </citation>
    <scope>NUCLEOTIDE SEQUENCE [LARGE SCALE GENOMIC DNA]</scope>
    <source>
        <strain evidence="4">R3-111a-1</strain>
    </source>
</reference>
<accession>A0A2R9L6C2</accession>
<dbReference type="VEuPathDB" id="FungiDB:GGTG_12616"/>
<evidence type="ECO:0000256" key="1">
    <source>
        <dbReference type="SAM" id="Phobius"/>
    </source>
</evidence>
<feature type="transmembrane region" description="Helical" evidence="1">
    <location>
        <begin position="68"/>
        <end position="88"/>
    </location>
</feature>